<dbReference type="Proteomes" id="UP000184543">
    <property type="component" value="Unassembled WGS sequence"/>
</dbReference>
<dbReference type="STRING" id="192903.SAMN04488513_103315"/>
<protein>
    <submittedName>
        <fullName evidence="1">Uncharacterized protein</fullName>
    </submittedName>
</protein>
<dbReference type="AlphaFoldDB" id="A0A1M6I3S9"/>
<dbReference type="EMBL" id="FQYU01000003">
    <property type="protein sequence ID" value="SHJ29075.1"/>
    <property type="molecule type" value="Genomic_DNA"/>
</dbReference>
<name>A0A1M6I3S9_9FLAO</name>
<reference evidence="2" key="1">
    <citation type="submission" date="2016-11" db="EMBL/GenBank/DDBJ databases">
        <authorList>
            <person name="Varghese N."/>
            <person name="Submissions S."/>
        </authorList>
    </citation>
    <scope>NUCLEOTIDE SEQUENCE [LARGE SCALE GENOMIC DNA]</scope>
    <source>
        <strain evidence="2">DSM 19858</strain>
    </source>
</reference>
<sequence length="407" mass="48152">MNHKLKYRLAVPMALFALLQLQSQKVNEFPSKSDPLYKKVDMYDKLMLGNHWNEGAIMQHVIFPPAGLDRPIIGSQADCLDPTSEMLAAYSHKYAITKNEEDRKIANRIFEAVLKLERVTGVSGLVARSFNKTDKPLWHEKVMWYDEWHESSSMPGYRWLGDLSADKFTSIFYGVGTFWELCADEKYKKKAAGLLDRFIGRVVDNNFKLTDLDDKMTLWGNFCPDLPHQSLNSLEMLAALKVTYKITGKERFNAAYHMLIDRYHYDDDQINSKILFPEEWRNVGDDYHAARSLYMLMRFEDDPDLLNKYRMNLNRHWYDWKNIEFTWESTIWFIMVYYVLTGEDVFTEERIQAIKDMWGFERRTREFKIPQDDGSFELVKSEEEGTAAAMIRNYWFGRYYGIIDEKW</sequence>
<evidence type="ECO:0000313" key="2">
    <source>
        <dbReference type="Proteomes" id="UP000184543"/>
    </source>
</evidence>
<organism evidence="1 2">
    <name type="scientific">Pseudozobellia thermophila</name>
    <dbReference type="NCBI Taxonomy" id="192903"/>
    <lineage>
        <taxon>Bacteria</taxon>
        <taxon>Pseudomonadati</taxon>
        <taxon>Bacteroidota</taxon>
        <taxon>Flavobacteriia</taxon>
        <taxon>Flavobacteriales</taxon>
        <taxon>Flavobacteriaceae</taxon>
        <taxon>Pseudozobellia</taxon>
    </lineage>
</organism>
<gene>
    <name evidence="1" type="ORF">SAMN04488513_103315</name>
</gene>
<accession>A0A1M6I3S9</accession>
<evidence type="ECO:0000313" key="1">
    <source>
        <dbReference type="EMBL" id="SHJ29075.1"/>
    </source>
</evidence>
<keyword evidence="2" id="KW-1185">Reference proteome</keyword>
<proteinExistence type="predicted"/>
<dbReference type="OrthoDB" id="1395399at2"/>
<dbReference type="RefSeq" id="WP_139278101.1">
    <property type="nucleotide sequence ID" value="NZ_FQYU01000003.1"/>
</dbReference>